<evidence type="ECO:0000313" key="9">
    <source>
        <dbReference type="EMBL" id="GAA4428521.1"/>
    </source>
</evidence>
<dbReference type="PROSITE" id="PS50928">
    <property type="entry name" value="ABC_TM1"/>
    <property type="match status" value="1"/>
</dbReference>
<evidence type="ECO:0000259" key="8">
    <source>
        <dbReference type="PROSITE" id="PS50928"/>
    </source>
</evidence>
<dbReference type="Gene3D" id="1.10.3720.10">
    <property type="entry name" value="MetI-like"/>
    <property type="match status" value="1"/>
</dbReference>
<evidence type="ECO:0000256" key="4">
    <source>
        <dbReference type="ARBA" id="ARBA00022692"/>
    </source>
</evidence>
<dbReference type="InterPro" id="IPR000515">
    <property type="entry name" value="MetI-like"/>
</dbReference>
<comment type="caution">
    <text evidence="9">The sequence shown here is derived from an EMBL/GenBank/DDBJ whole genome shotgun (WGS) entry which is preliminary data.</text>
</comment>
<evidence type="ECO:0000256" key="1">
    <source>
        <dbReference type="ARBA" id="ARBA00004651"/>
    </source>
</evidence>
<evidence type="ECO:0000256" key="6">
    <source>
        <dbReference type="ARBA" id="ARBA00023136"/>
    </source>
</evidence>
<protein>
    <submittedName>
        <fullName evidence="9">Polygalacturonan/rhamnogalacturonan ABC transporter permease</fullName>
    </submittedName>
</protein>
<comment type="similarity">
    <text evidence="7">Belongs to the binding-protein-dependent transport system permease family.</text>
</comment>
<evidence type="ECO:0000256" key="7">
    <source>
        <dbReference type="RuleBase" id="RU363032"/>
    </source>
</evidence>
<feature type="transmembrane region" description="Helical" evidence="7">
    <location>
        <begin position="158"/>
        <end position="179"/>
    </location>
</feature>
<gene>
    <name evidence="9" type="primary">rmgP</name>
    <name evidence="9" type="ORF">GCM10023169_29710</name>
</gene>
<proteinExistence type="inferred from homology"/>
<reference evidence="10" key="1">
    <citation type="journal article" date="2019" name="Int. J. Syst. Evol. Microbiol.">
        <title>The Global Catalogue of Microorganisms (GCM) 10K type strain sequencing project: providing services to taxonomists for standard genome sequencing and annotation.</title>
        <authorList>
            <consortium name="The Broad Institute Genomics Platform"/>
            <consortium name="The Broad Institute Genome Sequencing Center for Infectious Disease"/>
            <person name="Wu L."/>
            <person name="Ma J."/>
        </authorList>
    </citation>
    <scope>NUCLEOTIDE SEQUENCE [LARGE SCALE GENOMIC DNA]</scope>
    <source>
        <strain evidence="10">JCM 17810</strain>
    </source>
</reference>
<keyword evidence="6 7" id="KW-0472">Membrane</keyword>
<dbReference type="CDD" id="cd06261">
    <property type="entry name" value="TM_PBP2"/>
    <property type="match status" value="1"/>
</dbReference>
<organism evidence="9 10">
    <name type="scientific">Georgenia halophila</name>
    <dbReference type="NCBI Taxonomy" id="620889"/>
    <lineage>
        <taxon>Bacteria</taxon>
        <taxon>Bacillati</taxon>
        <taxon>Actinomycetota</taxon>
        <taxon>Actinomycetes</taxon>
        <taxon>Micrococcales</taxon>
        <taxon>Bogoriellaceae</taxon>
        <taxon>Georgenia</taxon>
    </lineage>
</organism>
<name>A0ABP8LF47_9MICO</name>
<dbReference type="PANTHER" id="PTHR43227:SF11">
    <property type="entry name" value="BLL4140 PROTEIN"/>
    <property type="match status" value="1"/>
</dbReference>
<keyword evidence="10" id="KW-1185">Reference proteome</keyword>
<dbReference type="InterPro" id="IPR035906">
    <property type="entry name" value="MetI-like_sf"/>
</dbReference>
<evidence type="ECO:0000256" key="5">
    <source>
        <dbReference type="ARBA" id="ARBA00022989"/>
    </source>
</evidence>
<dbReference type="Pfam" id="PF00528">
    <property type="entry name" value="BPD_transp_1"/>
    <property type="match status" value="1"/>
</dbReference>
<dbReference type="Proteomes" id="UP001500622">
    <property type="component" value="Unassembled WGS sequence"/>
</dbReference>
<accession>A0ABP8LF47</accession>
<keyword evidence="2 7" id="KW-0813">Transport</keyword>
<keyword evidence="3" id="KW-1003">Cell membrane</keyword>
<keyword evidence="4 7" id="KW-0812">Transmembrane</keyword>
<keyword evidence="5 7" id="KW-1133">Transmembrane helix</keyword>
<feature type="transmembrane region" description="Helical" evidence="7">
    <location>
        <begin position="254"/>
        <end position="274"/>
    </location>
</feature>
<feature type="transmembrane region" description="Helical" evidence="7">
    <location>
        <begin position="94"/>
        <end position="117"/>
    </location>
</feature>
<dbReference type="PANTHER" id="PTHR43227">
    <property type="entry name" value="BLL4140 PROTEIN"/>
    <property type="match status" value="1"/>
</dbReference>
<dbReference type="EMBL" id="BAABGN010000012">
    <property type="protein sequence ID" value="GAA4428521.1"/>
    <property type="molecule type" value="Genomic_DNA"/>
</dbReference>
<evidence type="ECO:0000313" key="10">
    <source>
        <dbReference type="Proteomes" id="UP001500622"/>
    </source>
</evidence>
<comment type="subcellular location">
    <subcellularLocation>
        <location evidence="1 7">Cell membrane</location>
        <topology evidence="1 7">Multi-pass membrane protein</topology>
    </subcellularLocation>
</comment>
<evidence type="ECO:0000256" key="2">
    <source>
        <dbReference type="ARBA" id="ARBA00022448"/>
    </source>
</evidence>
<evidence type="ECO:0000256" key="3">
    <source>
        <dbReference type="ARBA" id="ARBA00022475"/>
    </source>
</evidence>
<feature type="transmembrane region" description="Helical" evidence="7">
    <location>
        <begin position="191"/>
        <end position="215"/>
    </location>
</feature>
<feature type="transmembrane region" description="Helical" evidence="7">
    <location>
        <begin position="56"/>
        <end position="82"/>
    </location>
</feature>
<sequence length="288" mass="32142">MLVPGLIHLVLFKLGPVGALVIAFQDFSTFLGITGSEWVGLENFRRFMEDPMIGRLIANTVILAVLVLFVSFPIPLVFALMLNEVRLRWLRRSVQTISFIPYFVSSAVLVSIMYTLFSPNGGVVNVVLEAFGRESISFFTEPAWFRPLYTFMHVWQNFGYSVIIYMAAMSAIDPTLYEAADIDGAGRWRKILNITIPSISTMIAVMLILNVGQILTIDLDRILLMYNPAVYSTADVIQTYVYRLAFASEGFPDYSYAAAVGLIQGAIAFVLVLLTNKASQKFTDSKVL</sequence>
<dbReference type="SUPFAM" id="SSF161098">
    <property type="entry name" value="MetI-like"/>
    <property type="match status" value="1"/>
</dbReference>
<dbReference type="InterPro" id="IPR050809">
    <property type="entry name" value="UgpAE/MalFG_permease"/>
</dbReference>
<feature type="domain" description="ABC transmembrane type-1" evidence="8">
    <location>
        <begin position="57"/>
        <end position="275"/>
    </location>
</feature>